<protein>
    <submittedName>
        <fullName evidence="1">DUF2997 domain-containing protein</fullName>
    </submittedName>
</protein>
<dbReference type="InterPro" id="IPR021375">
    <property type="entry name" value="DUF2997"/>
</dbReference>
<dbReference type="EMBL" id="JBHTCP010000013">
    <property type="protein sequence ID" value="MFC7371418.1"/>
    <property type="molecule type" value="Genomic_DNA"/>
</dbReference>
<reference evidence="2" key="1">
    <citation type="journal article" date="2019" name="Int. J. Syst. Evol. Microbiol.">
        <title>The Global Catalogue of Microorganisms (GCM) 10K type strain sequencing project: providing services to taxonomists for standard genome sequencing and annotation.</title>
        <authorList>
            <consortium name="The Broad Institute Genomics Platform"/>
            <consortium name="The Broad Institute Genome Sequencing Center for Infectious Disease"/>
            <person name="Wu L."/>
            <person name="Ma J."/>
        </authorList>
    </citation>
    <scope>NUCLEOTIDE SEQUENCE [LARGE SCALE GENOMIC DNA]</scope>
    <source>
        <strain evidence="2">NBRC 106396</strain>
    </source>
</reference>
<organism evidence="1 2">
    <name type="scientific">Fictibacillus iocasae</name>
    <dbReference type="NCBI Taxonomy" id="2715437"/>
    <lineage>
        <taxon>Bacteria</taxon>
        <taxon>Bacillati</taxon>
        <taxon>Bacillota</taxon>
        <taxon>Bacilli</taxon>
        <taxon>Bacillales</taxon>
        <taxon>Fictibacillaceae</taxon>
        <taxon>Fictibacillus</taxon>
    </lineage>
</organism>
<gene>
    <name evidence="1" type="ORF">ACFQPF_07000</name>
</gene>
<sequence>MDQRIKIEIGPDGKIKAETLGLKGKECLAFLEQLEKMLDAETVDSNFTNEYYETSLQTEEKSIIQLNRGMKE</sequence>
<keyword evidence="2" id="KW-1185">Reference proteome</keyword>
<dbReference type="Pfam" id="PF11211">
    <property type="entry name" value="DUF2997"/>
    <property type="match status" value="1"/>
</dbReference>
<evidence type="ECO:0000313" key="2">
    <source>
        <dbReference type="Proteomes" id="UP001596549"/>
    </source>
</evidence>
<evidence type="ECO:0000313" key="1">
    <source>
        <dbReference type="EMBL" id="MFC7371418.1"/>
    </source>
</evidence>
<dbReference type="Proteomes" id="UP001596549">
    <property type="component" value="Unassembled WGS sequence"/>
</dbReference>
<name>A0ABW2NQK6_9BACL</name>
<comment type="caution">
    <text evidence="1">The sequence shown here is derived from an EMBL/GenBank/DDBJ whole genome shotgun (WGS) entry which is preliminary data.</text>
</comment>
<accession>A0ABW2NQK6</accession>
<dbReference type="RefSeq" id="WP_379747968.1">
    <property type="nucleotide sequence ID" value="NZ_JBHTCP010000013.1"/>
</dbReference>
<proteinExistence type="predicted"/>